<dbReference type="InterPro" id="IPR011703">
    <property type="entry name" value="ATPase_AAA-3"/>
</dbReference>
<keyword evidence="1" id="KW-0547">Nucleotide-binding</keyword>
<dbReference type="Pfam" id="PF17863">
    <property type="entry name" value="AAA_lid_2"/>
    <property type="match status" value="1"/>
</dbReference>
<dbReference type="GO" id="GO:0016887">
    <property type="term" value="F:ATP hydrolysis activity"/>
    <property type="evidence" value="ECO:0007669"/>
    <property type="project" value="InterPro"/>
</dbReference>
<dbReference type="AlphaFoldDB" id="A0A7X9ILI6"/>
<comment type="caution">
    <text evidence="6">The sequence shown here is derived from an EMBL/GenBank/DDBJ whole genome shotgun (WGS) entry which is preliminary data.</text>
</comment>
<dbReference type="Gene3D" id="3.40.50.300">
    <property type="entry name" value="P-loop containing nucleotide triphosphate hydrolases"/>
    <property type="match status" value="1"/>
</dbReference>
<dbReference type="PANTHER" id="PTHR42759:SF1">
    <property type="entry name" value="MAGNESIUM-CHELATASE SUBUNIT CHLD"/>
    <property type="match status" value="1"/>
</dbReference>
<evidence type="ECO:0000259" key="5">
    <source>
        <dbReference type="Pfam" id="PF17863"/>
    </source>
</evidence>
<organism evidence="6 7">
    <name type="scientific">SAR324 cluster bacterium</name>
    <dbReference type="NCBI Taxonomy" id="2024889"/>
    <lineage>
        <taxon>Bacteria</taxon>
        <taxon>Deltaproteobacteria</taxon>
        <taxon>SAR324 cluster</taxon>
    </lineage>
</organism>
<dbReference type="Gene3D" id="1.10.8.80">
    <property type="entry name" value="Magnesium chelatase subunit I, C-Terminal domain"/>
    <property type="match status" value="1"/>
</dbReference>
<dbReference type="PIRSF" id="PIRSF002849">
    <property type="entry name" value="AAA_ATPase_chaperone_MoxR_prd"/>
    <property type="match status" value="1"/>
</dbReference>
<evidence type="ECO:0000256" key="2">
    <source>
        <dbReference type="ARBA" id="ARBA00022840"/>
    </source>
</evidence>
<protein>
    <submittedName>
        <fullName evidence="6">MoxR family ATPase</fullName>
    </submittedName>
</protein>
<dbReference type="InterPro" id="IPR041628">
    <property type="entry name" value="ChlI/MoxR_AAA_lid"/>
</dbReference>
<dbReference type="GO" id="GO:0005524">
    <property type="term" value="F:ATP binding"/>
    <property type="evidence" value="ECO:0007669"/>
    <property type="project" value="UniProtKB-KW"/>
</dbReference>
<name>A0A7X9ILI6_9DELT</name>
<comment type="similarity">
    <text evidence="3">Belongs to the MoxR family.</text>
</comment>
<dbReference type="SUPFAM" id="SSF52540">
    <property type="entry name" value="P-loop containing nucleoside triphosphate hydrolases"/>
    <property type="match status" value="1"/>
</dbReference>
<feature type="domain" description="ATPase AAA-3" evidence="4">
    <location>
        <begin position="41"/>
        <end position="171"/>
    </location>
</feature>
<dbReference type="Proteomes" id="UP000524246">
    <property type="component" value="Unassembled WGS sequence"/>
</dbReference>
<feature type="domain" description="ChlI/MoxR AAA lid" evidence="5">
    <location>
        <begin position="247"/>
        <end position="311"/>
    </location>
</feature>
<proteinExistence type="inferred from homology"/>
<sequence>MAPSNEFSSLFKNLKTEVGRVIVGQDTLVERLMIALLSNGHILVEGVPGLAKTKILSTLTSCINAKMTRIQFTPDLLPSDVLGTEIFRPQSGEFVVRKGPIFTNFLLADEINRAPAKVQSALLQAMQEREVSIGETTFRLPEPFLVFATQNPIEQEGTYPLPEAQIDRFLMKVKTAYPSFHEEVAILDVTSREDIEHISVDKVCTLDELLAARKEAMKVFIDPRIDGYIVSLVQASRNSASVGLQGMVDWGASPRASIALKSCARSLAFIRGLNAVTSDHVKEVAPDVLRHRILTSFDAESRGLKSEDIIRVILEDIPVP</sequence>
<dbReference type="InterPro" id="IPR050764">
    <property type="entry name" value="CbbQ/NirQ/NorQ/GpvN"/>
</dbReference>
<dbReference type="InterPro" id="IPR027417">
    <property type="entry name" value="P-loop_NTPase"/>
</dbReference>
<evidence type="ECO:0000313" key="7">
    <source>
        <dbReference type="Proteomes" id="UP000524246"/>
    </source>
</evidence>
<dbReference type="FunFam" id="3.40.50.300:FF:000640">
    <property type="entry name" value="MoxR family ATPase"/>
    <property type="match status" value="1"/>
</dbReference>
<dbReference type="Pfam" id="PF07726">
    <property type="entry name" value="AAA_3"/>
    <property type="match status" value="1"/>
</dbReference>
<evidence type="ECO:0000256" key="1">
    <source>
        <dbReference type="ARBA" id="ARBA00022741"/>
    </source>
</evidence>
<accession>A0A7X9ILI6</accession>
<gene>
    <name evidence="6" type="ORF">GYA55_07660</name>
</gene>
<evidence type="ECO:0000313" key="6">
    <source>
        <dbReference type="EMBL" id="NMC63030.1"/>
    </source>
</evidence>
<dbReference type="EMBL" id="JAAZON010000336">
    <property type="protein sequence ID" value="NMC63030.1"/>
    <property type="molecule type" value="Genomic_DNA"/>
</dbReference>
<evidence type="ECO:0000259" key="4">
    <source>
        <dbReference type="Pfam" id="PF07726"/>
    </source>
</evidence>
<dbReference type="PANTHER" id="PTHR42759">
    <property type="entry name" value="MOXR FAMILY PROTEIN"/>
    <property type="match status" value="1"/>
</dbReference>
<keyword evidence="2" id="KW-0067">ATP-binding</keyword>
<evidence type="ECO:0000256" key="3">
    <source>
        <dbReference type="ARBA" id="ARBA00061607"/>
    </source>
</evidence>
<reference evidence="6 7" key="1">
    <citation type="journal article" date="2020" name="Biotechnol. Biofuels">
        <title>New insights from the biogas microbiome by comprehensive genome-resolved metagenomics of nearly 1600 species originating from multiple anaerobic digesters.</title>
        <authorList>
            <person name="Campanaro S."/>
            <person name="Treu L."/>
            <person name="Rodriguez-R L.M."/>
            <person name="Kovalovszki A."/>
            <person name="Ziels R.M."/>
            <person name="Maus I."/>
            <person name="Zhu X."/>
            <person name="Kougias P.G."/>
            <person name="Basile A."/>
            <person name="Luo G."/>
            <person name="Schluter A."/>
            <person name="Konstantinidis K.T."/>
            <person name="Angelidaki I."/>
        </authorList>
    </citation>
    <scope>NUCLEOTIDE SEQUENCE [LARGE SCALE GENOMIC DNA]</scope>
    <source>
        <strain evidence="6">AS27yjCOA_65</strain>
    </source>
</reference>